<dbReference type="Proteomes" id="UP000604475">
    <property type="component" value="Unassembled WGS sequence"/>
</dbReference>
<dbReference type="AlphaFoldDB" id="A0A937REC3"/>
<dbReference type="PANTHER" id="PTHR43156:SF2">
    <property type="entry name" value="STAGE II SPORULATION PROTEIN E"/>
    <property type="match status" value="1"/>
</dbReference>
<dbReference type="PANTHER" id="PTHR43156">
    <property type="entry name" value="STAGE II SPORULATION PROTEIN E-RELATED"/>
    <property type="match status" value="1"/>
</dbReference>
<sequence length="397" mass="42527">MRSVVELPAQVAAKPDETDWPVLLVEDDDGDAFLVQELLEETSAPVQLLRASSIAEARALADGARAVLLDLGLPDSHGLSALETMRRLAPRAAIVVLTGLADEHRGIEALAAGAQDYLVKGEIDGKTLVRALRYALERRDAEHSAQALRESQLRAEENARLERGLLPTPLLRDTRLGHLARYRPGRSQALLGGDFYDVVETPDNVVHVLLGDVCGHGPDEAALGASLRIAWRTLVLAGIPEPDRLAYLQDVLVSERTNDELFATVCTLTVAPDRASVSMRLAGHPPPAMIHPTLAALPDTAVSPALGVLDDLASEQITIPLPAGWELLLATDGLLEGRDGPDGERLGWDGVLAEIASISPPPRDDTLPDTLIDRVERRNGGPLTDDVALLLLRGPTT</sequence>
<name>A0A937REC3_9ACTN</name>
<dbReference type="SMART" id="SM00331">
    <property type="entry name" value="PP2C_SIG"/>
    <property type="match status" value="1"/>
</dbReference>
<feature type="modified residue" description="4-aspartylphosphate" evidence="2">
    <location>
        <position position="70"/>
    </location>
</feature>
<dbReference type="SUPFAM" id="SSF52172">
    <property type="entry name" value="CheY-like"/>
    <property type="match status" value="1"/>
</dbReference>
<dbReference type="Pfam" id="PF07228">
    <property type="entry name" value="SpoIIE"/>
    <property type="match status" value="1"/>
</dbReference>
<dbReference type="InterPro" id="IPR052016">
    <property type="entry name" value="Bact_Sigma-Reg"/>
</dbReference>
<keyword evidence="2" id="KW-0597">Phosphoprotein</keyword>
<feature type="domain" description="Response regulatory" evidence="3">
    <location>
        <begin position="21"/>
        <end position="135"/>
    </location>
</feature>
<evidence type="ECO:0000313" key="5">
    <source>
        <dbReference type="Proteomes" id="UP000604475"/>
    </source>
</evidence>
<keyword evidence="1" id="KW-0378">Hydrolase</keyword>
<organism evidence="4 5">
    <name type="scientific">Frankia nepalensis</name>
    <dbReference type="NCBI Taxonomy" id="1836974"/>
    <lineage>
        <taxon>Bacteria</taxon>
        <taxon>Bacillati</taxon>
        <taxon>Actinomycetota</taxon>
        <taxon>Actinomycetes</taxon>
        <taxon>Frankiales</taxon>
        <taxon>Frankiaceae</taxon>
        <taxon>Frankia</taxon>
    </lineage>
</organism>
<dbReference type="InterPro" id="IPR001932">
    <property type="entry name" value="PPM-type_phosphatase-like_dom"/>
</dbReference>
<dbReference type="RefSeq" id="WP_202999141.1">
    <property type="nucleotide sequence ID" value="NZ_JADWYU010000143.1"/>
</dbReference>
<reference evidence="4" key="1">
    <citation type="submission" date="2020-12" db="EMBL/GenBank/DDBJ databases">
        <title>Genomic characterization of non-nitrogen-fixing Frankia strains.</title>
        <authorList>
            <person name="Carlos-Shanley C."/>
            <person name="Guerra T."/>
            <person name="Hahn D."/>
        </authorList>
    </citation>
    <scope>NUCLEOTIDE SEQUENCE</scope>
    <source>
        <strain evidence="4">CN6</strain>
    </source>
</reference>
<dbReference type="InterPro" id="IPR011006">
    <property type="entry name" value="CheY-like_superfamily"/>
</dbReference>
<keyword evidence="5" id="KW-1185">Reference proteome</keyword>
<evidence type="ECO:0000256" key="2">
    <source>
        <dbReference type="PROSITE-ProRule" id="PRU00169"/>
    </source>
</evidence>
<dbReference type="InterPro" id="IPR001789">
    <property type="entry name" value="Sig_transdc_resp-reg_receiver"/>
</dbReference>
<accession>A0A937REC3</accession>
<dbReference type="Pfam" id="PF00072">
    <property type="entry name" value="Response_reg"/>
    <property type="match status" value="1"/>
</dbReference>
<dbReference type="Gene3D" id="3.40.50.2300">
    <property type="match status" value="1"/>
</dbReference>
<dbReference type="EMBL" id="JAEACQ010000187">
    <property type="protein sequence ID" value="MBL7628437.1"/>
    <property type="molecule type" value="Genomic_DNA"/>
</dbReference>
<evidence type="ECO:0000313" key="4">
    <source>
        <dbReference type="EMBL" id="MBL7628437.1"/>
    </source>
</evidence>
<dbReference type="SMART" id="SM00448">
    <property type="entry name" value="REC"/>
    <property type="match status" value="1"/>
</dbReference>
<evidence type="ECO:0000256" key="1">
    <source>
        <dbReference type="ARBA" id="ARBA00022801"/>
    </source>
</evidence>
<dbReference type="GO" id="GO:0016791">
    <property type="term" value="F:phosphatase activity"/>
    <property type="evidence" value="ECO:0007669"/>
    <property type="project" value="TreeGrafter"/>
</dbReference>
<dbReference type="Gene3D" id="3.60.40.10">
    <property type="entry name" value="PPM-type phosphatase domain"/>
    <property type="match status" value="1"/>
</dbReference>
<evidence type="ECO:0000259" key="3">
    <source>
        <dbReference type="PROSITE" id="PS50110"/>
    </source>
</evidence>
<dbReference type="CDD" id="cd00156">
    <property type="entry name" value="REC"/>
    <property type="match status" value="1"/>
</dbReference>
<dbReference type="InterPro" id="IPR036457">
    <property type="entry name" value="PPM-type-like_dom_sf"/>
</dbReference>
<proteinExistence type="predicted"/>
<dbReference type="GO" id="GO:0000160">
    <property type="term" value="P:phosphorelay signal transduction system"/>
    <property type="evidence" value="ECO:0007669"/>
    <property type="project" value="InterPro"/>
</dbReference>
<comment type="caution">
    <text evidence="4">The sequence shown here is derived from an EMBL/GenBank/DDBJ whole genome shotgun (WGS) entry which is preliminary data.</text>
</comment>
<dbReference type="PROSITE" id="PS50110">
    <property type="entry name" value="RESPONSE_REGULATORY"/>
    <property type="match status" value="1"/>
</dbReference>
<gene>
    <name evidence="4" type="ORF">I7412_15000</name>
</gene>
<protein>
    <submittedName>
        <fullName evidence="4">SpoIIE family protein phosphatase</fullName>
    </submittedName>
</protein>